<dbReference type="EMBL" id="JACHMY010000001">
    <property type="protein sequence ID" value="MBB5833403.1"/>
    <property type="molecule type" value="Genomic_DNA"/>
</dbReference>
<evidence type="ECO:0000313" key="3">
    <source>
        <dbReference type="Proteomes" id="UP000549971"/>
    </source>
</evidence>
<organism evidence="2 3">
    <name type="scientific">Kribbella italica</name>
    <dbReference type="NCBI Taxonomy" id="1540520"/>
    <lineage>
        <taxon>Bacteria</taxon>
        <taxon>Bacillati</taxon>
        <taxon>Actinomycetota</taxon>
        <taxon>Actinomycetes</taxon>
        <taxon>Propionibacteriales</taxon>
        <taxon>Kribbellaceae</taxon>
        <taxon>Kribbella</taxon>
    </lineage>
</organism>
<accession>A0A7W9MRZ9</accession>
<protein>
    <submittedName>
        <fullName evidence="2">Kef-type K+ transport system membrane component KefB</fullName>
    </submittedName>
</protein>
<keyword evidence="1" id="KW-0812">Transmembrane</keyword>
<keyword evidence="1" id="KW-1133">Transmembrane helix</keyword>
<reference evidence="2 3" key="1">
    <citation type="submission" date="2020-08" db="EMBL/GenBank/DDBJ databases">
        <title>Sequencing the genomes of 1000 actinobacteria strains.</title>
        <authorList>
            <person name="Klenk H.-P."/>
        </authorList>
    </citation>
    <scope>NUCLEOTIDE SEQUENCE [LARGE SCALE GENOMIC DNA]</scope>
    <source>
        <strain evidence="2 3">DSM 28967</strain>
    </source>
</reference>
<evidence type="ECO:0000256" key="1">
    <source>
        <dbReference type="SAM" id="Phobius"/>
    </source>
</evidence>
<sequence length="103" mass="11079">MAEHRKPTLSDTLIGGNTVLKKISSTSTRRAVRTGIDMALGVLAVIAVIVPMLHEFGVSLESEAYVFGLVLAATTLISKVKNKLEDLGYLPAFLKDDQASINH</sequence>
<gene>
    <name evidence="2" type="ORF">HDA39_000137</name>
</gene>
<proteinExistence type="predicted"/>
<feature type="transmembrane region" description="Helical" evidence="1">
    <location>
        <begin position="31"/>
        <end position="52"/>
    </location>
</feature>
<keyword evidence="3" id="KW-1185">Reference proteome</keyword>
<name>A0A7W9MRZ9_9ACTN</name>
<dbReference type="Proteomes" id="UP000549971">
    <property type="component" value="Unassembled WGS sequence"/>
</dbReference>
<dbReference type="RefSeq" id="WP_184793296.1">
    <property type="nucleotide sequence ID" value="NZ_JACHMY010000001.1"/>
</dbReference>
<feature type="transmembrane region" description="Helical" evidence="1">
    <location>
        <begin position="64"/>
        <end position="80"/>
    </location>
</feature>
<comment type="caution">
    <text evidence="2">The sequence shown here is derived from an EMBL/GenBank/DDBJ whole genome shotgun (WGS) entry which is preliminary data.</text>
</comment>
<evidence type="ECO:0000313" key="2">
    <source>
        <dbReference type="EMBL" id="MBB5833403.1"/>
    </source>
</evidence>
<keyword evidence="1" id="KW-0472">Membrane</keyword>
<dbReference type="AlphaFoldDB" id="A0A7W9MRZ9"/>